<organism evidence="2 3">
    <name type="scientific">Tritrichomonas foetus</name>
    <dbReference type="NCBI Taxonomy" id="1144522"/>
    <lineage>
        <taxon>Eukaryota</taxon>
        <taxon>Metamonada</taxon>
        <taxon>Parabasalia</taxon>
        <taxon>Tritrichomonadida</taxon>
        <taxon>Tritrichomonadidae</taxon>
        <taxon>Tritrichomonas</taxon>
    </lineage>
</organism>
<gene>
    <name evidence="2" type="ORF">TRFO_04079</name>
</gene>
<protein>
    <recommendedName>
        <fullName evidence="4">VPS9 domain-containing protein</fullName>
    </recommendedName>
</protein>
<evidence type="ECO:0000256" key="1">
    <source>
        <dbReference type="SAM" id="MobiDB-lite"/>
    </source>
</evidence>
<dbReference type="GeneID" id="94826375"/>
<sequence length="541" mass="62938">MGFPDEVYVTLSSNSQMVPFVSVVQYNGDTPYDYLAIVSQLTSFYNYTLLKSTKPDFHTLDCSYQANIHRMMYHKIRFIENKIYRLRTKHREKMIDFANYVIEFLSKWPPTEDNMIISVKIDKLQEYLQQDPPKVELLKSKYNFYMSLLKPVLESLKTKEQALEELKGVIETISQKIDPRTSFFPTHKLQLKFERLFMSPLLPFKDQLEELLMIFPPPDPQMFLKMLFSLVPPVLNEIGINKKPFDSTLVLLLVRLSFDKVYEQNEFLRNDGTDLLHELSDITFGSLRPPPEFSPKVENDEVKIIDVFRNDEHFKKAVQLLENVIFFTNPFDILDCIDLSLLVIEEAATVYNNYQTMVFPFEVTFELFMAVTIASQIRNWENLSVFVENYTPMTGLCPSFEFSKAKIVASVMQFQTMVAELHGEETGEYMRKASDFVASFTESMPDPLADAHDGIVVLPEIHTTETKDDGETLNESFQNPENEENEKSTETNNESNVNALENGENQRNETKTKEEVETEEEEKEKLVHVDEKEEKEDNQEI</sequence>
<proteinExistence type="predicted"/>
<accession>A0A1J4KIE3</accession>
<reference evidence="2" key="1">
    <citation type="submission" date="2016-10" db="EMBL/GenBank/DDBJ databases">
        <authorList>
            <person name="Benchimol M."/>
            <person name="Almeida L.G."/>
            <person name="Vasconcelos A.T."/>
            <person name="Perreira-Neves A."/>
            <person name="Rosa I.A."/>
            <person name="Tasca T."/>
            <person name="Bogo M.R."/>
            <person name="de Souza W."/>
        </authorList>
    </citation>
    <scope>NUCLEOTIDE SEQUENCE [LARGE SCALE GENOMIC DNA]</scope>
    <source>
        <strain evidence="2">K</strain>
    </source>
</reference>
<dbReference type="EMBL" id="MLAK01000594">
    <property type="protein sequence ID" value="OHT11119.1"/>
    <property type="molecule type" value="Genomic_DNA"/>
</dbReference>
<feature type="region of interest" description="Disordered" evidence="1">
    <location>
        <begin position="463"/>
        <end position="541"/>
    </location>
</feature>
<feature type="compositionally biased region" description="Basic and acidic residues" evidence="1">
    <location>
        <begin position="504"/>
        <end position="515"/>
    </location>
</feature>
<dbReference type="OrthoDB" id="10601939at2759"/>
<feature type="compositionally biased region" description="Basic and acidic residues" evidence="1">
    <location>
        <begin position="523"/>
        <end position="532"/>
    </location>
</feature>
<evidence type="ECO:0000313" key="3">
    <source>
        <dbReference type="Proteomes" id="UP000179807"/>
    </source>
</evidence>
<evidence type="ECO:0000313" key="2">
    <source>
        <dbReference type="EMBL" id="OHT11119.1"/>
    </source>
</evidence>
<dbReference type="VEuPathDB" id="TrichDB:TRFO_04079"/>
<evidence type="ECO:0008006" key="4">
    <source>
        <dbReference type="Google" id="ProtNLM"/>
    </source>
</evidence>
<dbReference type="Proteomes" id="UP000179807">
    <property type="component" value="Unassembled WGS sequence"/>
</dbReference>
<dbReference type="AlphaFoldDB" id="A0A1J4KIE3"/>
<comment type="caution">
    <text evidence="2">The sequence shown here is derived from an EMBL/GenBank/DDBJ whole genome shotgun (WGS) entry which is preliminary data.</text>
</comment>
<dbReference type="RefSeq" id="XP_068364255.1">
    <property type="nucleotide sequence ID" value="XM_068491671.1"/>
</dbReference>
<keyword evidence="3" id="KW-1185">Reference proteome</keyword>
<name>A0A1J4KIE3_9EUKA</name>